<organism evidence="5 6">
    <name type="scientific">Methylophilus glucosoxydans</name>
    <dbReference type="NCBI Taxonomy" id="752553"/>
    <lineage>
        <taxon>Bacteria</taxon>
        <taxon>Pseudomonadati</taxon>
        <taxon>Pseudomonadota</taxon>
        <taxon>Betaproteobacteria</taxon>
        <taxon>Nitrosomonadales</taxon>
        <taxon>Methylophilaceae</taxon>
        <taxon>Methylophilus</taxon>
    </lineage>
</organism>
<feature type="repeat" description="TPR" evidence="3">
    <location>
        <begin position="203"/>
        <end position="236"/>
    </location>
</feature>
<dbReference type="SMART" id="SM00028">
    <property type="entry name" value="TPR"/>
    <property type="match status" value="3"/>
</dbReference>
<keyword evidence="4" id="KW-0812">Transmembrane</keyword>
<keyword evidence="4" id="KW-0472">Membrane</keyword>
<evidence type="ECO:0000256" key="1">
    <source>
        <dbReference type="ARBA" id="ARBA00022737"/>
    </source>
</evidence>
<feature type="repeat" description="TPR" evidence="3">
    <location>
        <begin position="305"/>
        <end position="338"/>
    </location>
</feature>
<dbReference type="EMBL" id="JBHTJW010000002">
    <property type="protein sequence ID" value="MFD0929270.1"/>
    <property type="molecule type" value="Genomic_DNA"/>
</dbReference>
<proteinExistence type="predicted"/>
<dbReference type="SUPFAM" id="SSF48452">
    <property type="entry name" value="TPR-like"/>
    <property type="match status" value="1"/>
</dbReference>
<reference evidence="6" key="1">
    <citation type="journal article" date="2019" name="Int. J. Syst. Evol. Microbiol.">
        <title>The Global Catalogue of Microorganisms (GCM) 10K type strain sequencing project: providing services to taxonomists for standard genome sequencing and annotation.</title>
        <authorList>
            <consortium name="The Broad Institute Genomics Platform"/>
            <consortium name="The Broad Institute Genome Sequencing Center for Infectious Disease"/>
            <person name="Wu L."/>
            <person name="Ma J."/>
        </authorList>
    </citation>
    <scope>NUCLEOTIDE SEQUENCE [LARGE SCALE GENOMIC DNA]</scope>
    <source>
        <strain evidence="6">CCUG 59685</strain>
    </source>
</reference>
<dbReference type="PANTHER" id="PTHR44858:SF1">
    <property type="entry name" value="UDP-N-ACETYLGLUCOSAMINE--PEPTIDE N-ACETYLGLUCOSAMINYLTRANSFERASE SPINDLY-RELATED"/>
    <property type="match status" value="1"/>
</dbReference>
<dbReference type="InterPro" id="IPR050498">
    <property type="entry name" value="Ycf3"/>
</dbReference>
<dbReference type="RefSeq" id="WP_379074707.1">
    <property type="nucleotide sequence ID" value="NZ_JBHTJW010000002.1"/>
</dbReference>
<evidence type="ECO:0000256" key="2">
    <source>
        <dbReference type="ARBA" id="ARBA00022803"/>
    </source>
</evidence>
<dbReference type="Pfam" id="PF14559">
    <property type="entry name" value="TPR_19"/>
    <property type="match status" value="1"/>
</dbReference>
<name>A0ABW3GJL7_9PROT</name>
<keyword evidence="1" id="KW-0677">Repeat</keyword>
<dbReference type="Gene3D" id="1.25.40.10">
    <property type="entry name" value="Tetratricopeptide repeat domain"/>
    <property type="match status" value="1"/>
</dbReference>
<gene>
    <name evidence="5" type="ORF">ACFQ1T_05705</name>
</gene>
<keyword evidence="2 3" id="KW-0802">TPR repeat</keyword>
<protein>
    <submittedName>
        <fullName evidence="5">Tetratricopeptide repeat protein</fullName>
    </submittedName>
</protein>
<dbReference type="Proteomes" id="UP001597106">
    <property type="component" value="Unassembled WGS sequence"/>
</dbReference>
<accession>A0ABW3GJL7</accession>
<dbReference type="PANTHER" id="PTHR44858">
    <property type="entry name" value="TETRATRICOPEPTIDE REPEAT PROTEIN 6"/>
    <property type="match status" value="1"/>
</dbReference>
<evidence type="ECO:0000256" key="3">
    <source>
        <dbReference type="PROSITE-ProRule" id="PRU00339"/>
    </source>
</evidence>
<evidence type="ECO:0000313" key="5">
    <source>
        <dbReference type="EMBL" id="MFD0929270.1"/>
    </source>
</evidence>
<evidence type="ECO:0000256" key="4">
    <source>
        <dbReference type="SAM" id="Phobius"/>
    </source>
</evidence>
<keyword evidence="6" id="KW-1185">Reference proteome</keyword>
<evidence type="ECO:0000313" key="6">
    <source>
        <dbReference type="Proteomes" id="UP001597106"/>
    </source>
</evidence>
<keyword evidence="4" id="KW-1133">Transmembrane helix</keyword>
<dbReference type="InterPro" id="IPR011990">
    <property type="entry name" value="TPR-like_helical_dom_sf"/>
</dbReference>
<dbReference type="Pfam" id="PF13181">
    <property type="entry name" value="TPR_8"/>
    <property type="match status" value="1"/>
</dbReference>
<dbReference type="InterPro" id="IPR019734">
    <property type="entry name" value="TPR_rpt"/>
</dbReference>
<comment type="caution">
    <text evidence="5">The sequence shown here is derived from an EMBL/GenBank/DDBJ whole genome shotgun (WGS) entry which is preliminary data.</text>
</comment>
<feature type="transmembrane region" description="Helical" evidence="4">
    <location>
        <begin position="40"/>
        <end position="59"/>
    </location>
</feature>
<sequence>MSLINQVLQNVEARQGNTTDGWAGQVKPVLSAQPAPAGRWLNRLIGGGLLLATAGWVWMNTPMLMAYFYPQHVTAIPHAAPQAQGPKPRIQTVLAPAAAEAGTVATWAPPQLTRSLFSAWQSESASAKPSARAVVAQVKPVANAAAPQVEGEYSIKSADTAAITVATIAPTLETHADQNQGKSDEKSAEKGMVNKHVRPEQEVNVLIQRAVDHEQKGRLNEALAMLRQALTIYPQSEDARQLLAAYLFESRQEAEAVSVLQAGIKQFPAQVGLPKSLARWQLAHGQAEAVLQTLKPVASALAQDAESQWMLAMAYQQTGQHAAALPHFERATLLRPGHAQWMVAYAISLQAVGQNAQALQHLQQAQSLPLSERLLEFVTQRIRQLGGSVQANAE</sequence>
<dbReference type="PROSITE" id="PS50005">
    <property type="entry name" value="TPR"/>
    <property type="match status" value="2"/>
</dbReference>